<name>A0A8S1QRX5_PARPR</name>
<evidence type="ECO:0008006" key="3">
    <source>
        <dbReference type="Google" id="ProtNLM"/>
    </source>
</evidence>
<dbReference type="Pfam" id="PF00805">
    <property type="entry name" value="Pentapeptide"/>
    <property type="match status" value="1"/>
</dbReference>
<evidence type="ECO:0000313" key="2">
    <source>
        <dbReference type="Proteomes" id="UP000688137"/>
    </source>
</evidence>
<dbReference type="PANTHER" id="PTHR45333:SF1">
    <property type="entry name" value="CHROMOSOME UNDETERMINED SCAFFOLD_625, WHOLE GENOME SHOTGUN SEQUENCE"/>
    <property type="match status" value="1"/>
</dbReference>
<keyword evidence="2" id="KW-1185">Reference proteome</keyword>
<accession>A0A8S1QRX5</accession>
<organism evidence="1 2">
    <name type="scientific">Paramecium primaurelia</name>
    <dbReference type="NCBI Taxonomy" id="5886"/>
    <lineage>
        <taxon>Eukaryota</taxon>
        <taxon>Sar</taxon>
        <taxon>Alveolata</taxon>
        <taxon>Ciliophora</taxon>
        <taxon>Intramacronucleata</taxon>
        <taxon>Oligohymenophorea</taxon>
        <taxon>Peniculida</taxon>
        <taxon>Parameciidae</taxon>
        <taxon>Paramecium</taxon>
    </lineage>
</organism>
<proteinExistence type="predicted"/>
<dbReference type="InterPro" id="IPR001646">
    <property type="entry name" value="5peptide_repeat"/>
</dbReference>
<comment type="caution">
    <text evidence="1">The sequence shown here is derived from an EMBL/GenBank/DDBJ whole genome shotgun (WGS) entry which is preliminary data.</text>
</comment>
<gene>
    <name evidence="1" type="ORF">PPRIM_AZ9-3.1.T2440003</name>
</gene>
<dbReference type="Proteomes" id="UP000688137">
    <property type="component" value="Unassembled WGS sequence"/>
</dbReference>
<evidence type="ECO:0000313" key="1">
    <source>
        <dbReference type="EMBL" id="CAD8118518.1"/>
    </source>
</evidence>
<reference evidence="1" key="1">
    <citation type="submission" date="2021-01" db="EMBL/GenBank/DDBJ databases">
        <authorList>
            <consortium name="Genoscope - CEA"/>
            <person name="William W."/>
        </authorList>
    </citation>
    <scope>NUCLEOTIDE SEQUENCE</scope>
</reference>
<sequence length="204" mass="24050">MKEKRQMIEFLQFLVHLKSIDNTPILCGSNLLHLLVQMYVNLRYKNFENIKISNTSLVRANFVRCDLGGSEFDNVNISGINLNCVKLFHYKWQNIRVDQLHHLKGNLQKVKQVSFQPNGTMLASCAMYIFSYMGYQERKNIIYILQQRHNFCVLLTKQFLRIILIQLFNGILKEDDENVNCIAIIVMFIQYAFLQKVLFLSYKL</sequence>
<protein>
    <recommendedName>
        <fullName evidence="3">Pentapeptide repeat-containing protein</fullName>
    </recommendedName>
</protein>
<dbReference type="EMBL" id="CAJJDM010000253">
    <property type="protein sequence ID" value="CAD8118518.1"/>
    <property type="molecule type" value="Genomic_DNA"/>
</dbReference>
<dbReference type="PANTHER" id="PTHR45333">
    <property type="entry name" value="MEMBRANE PROTEIN-RELATED"/>
    <property type="match status" value="1"/>
</dbReference>
<dbReference type="AlphaFoldDB" id="A0A8S1QRX5"/>